<evidence type="ECO:0000256" key="4">
    <source>
        <dbReference type="ARBA" id="ARBA00022989"/>
    </source>
</evidence>
<organism evidence="7 8">
    <name type="scientific">Syntrophobotulus glycolicus (strain DSM 8271 / FlGlyR)</name>
    <dbReference type="NCBI Taxonomy" id="645991"/>
    <lineage>
        <taxon>Bacteria</taxon>
        <taxon>Bacillati</taxon>
        <taxon>Bacillota</taxon>
        <taxon>Clostridia</taxon>
        <taxon>Eubacteriales</taxon>
        <taxon>Desulfitobacteriaceae</taxon>
        <taxon>Syntrophobotulus</taxon>
    </lineage>
</organism>
<dbReference type="eggNOG" id="COG0619">
    <property type="taxonomic scope" value="Bacteria"/>
</dbReference>
<accession>F0T0Y2</accession>
<evidence type="ECO:0000256" key="5">
    <source>
        <dbReference type="ARBA" id="ARBA00023136"/>
    </source>
</evidence>
<evidence type="ECO:0000256" key="6">
    <source>
        <dbReference type="SAM" id="Phobius"/>
    </source>
</evidence>
<evidence type="ECO:0000256" key="3">
    <source>
        <dbReference type="ARBA" id="ARBA00022692"/>
    </source>
</evidence>
<dbReference type="EMBL" id="CP002547">
    <property type="protein sequence ID" value="ADY57353.1"/>
    <property type="molecule type" value="Genomic_DNA"/>
</dbReference>
<dbReference type="OrthoDB" id="8635523at2"/>
<reference evidence="7 8" key="1">
    <citation type="journal article" date="2011" name="Stand. Genomic Sci.">
        <title>Complete genome sequence of Syntrophobotulus glycolicus type strain (FlGlyR).</title>
        <authorList>
            <person name="Han C."/>
            <person name="Mwirichia R."/>
            <person name="Chertkov O."/>
            <person name="Held B."/>
            <person name="Lapidus A."/>
            <person name="Nolan M."/>
            <person name="Lucas S."/>
            <person name="Hammon N."/>
            <person name="Deshpande S."/>
            <person name="Cheng J.F."/>
            <person name="Tapia R."/>
            <person name="Goodwin L."/>
            <person name="Pitluck S."/>
            <person name="Huntemann M."/>
            <person name="Liolios K."/>
            <person name="Ivanova N."/>
            <person name="Pagani I."/>
            <person name="Mavromatis K."/>
            <person name="Ovchinikova G."/>
            <person name="Pati A."/>
            <person name="Chen A."/>
            <person name="Palaniappan K."/>
            <person name="Land M."/>
            <person name="Hauser L."/>
            <person name="Brambilla E.M."/>
            <person name="Rohde M."/>
            <person name="Spring S."/>
            <person name="Sikorski J."/>
            <person name="Goker M."/>
            <person name="Woyke T."/>
            <person name="Bristow J."/>
            <person name="Eisen J.A."/>
            <person name="Markowitz V."/>
            <person name="Hugenholtz P."/>
            <person name="Kyrpides N.C."/>
            <person name="Klenk H.P."/>
            <person name="Detter J.C."/>
        </authorList>
    </citation>
    <scope>NUCLEOTIDE SEQUENCE [LARGE SCALE GENOMIC DNA]</scope>
    <source>
        <strain evidence="8">DSM 8271 / FlGlyR</strain>
    </source>
</reference>
<feature type="transmembrane region" description="Helical" evidence="6">
    <location>
        <begin position="66"/>
        <end position="86"/>
    </location>
</feature>
<reference evidence="8" key="2">
    <citation type="submission" date="2011-02" db="EMBL/GenBank/DDBJ databases">
        <title>The complete genome of Syntrophobotulus glycolicus DSM 8271.</title>
        <authorList>
            <person name="Lucas S."/>
            <person name="Copeland A."/>
            <person name="Lapidus A."/>
            <person name="Bruce D."/>
            <person name="Goodwin L."/>
            <person name="Pitluck S."/>
            <person name="Kyrpides N."/>
            <person name="Mavromatis K."/>
            <person name="Pagani I."/>
            <person name="Ivanova N."/>
            <person name="Mikhailova N."/>
            <person name="Chertkov O."/>
            <person name="Held B."/>
            <person name="Detter J.C."/>
            <person name="Tapia R."/>
            <person name="Han C."/>
            <person name="Land M."/>
            <person name="Hauser L."/>
            <person name="Markowitz V."/>
            <person name="Cheng J.-F."/>
            <person name="Hugenholtz P."/>
            <person name="Woyke T."/>
            <person name="Wu D."/>
            <person name="Spring S."/>
            <person name="Schroeder M."/>
            <person name="Brambilla E."/>
            <person name="Klenk H.-P."/>
            <person name="Eisen J.A."/>
        </authorList>
    </citation>
    <scope>NUCLEOTIDE SEQUENCE [LARGE SCALE GENOMIC DNA]</scope>
    <source>
        <strain evidence="8">DSM 8271 / FlGlyR</strain>
    </source>
</reference>
<sequence>MIDIFTDYVPGNSFLHRLHPLTKIFLTLAALVVCFMENNIPFLLSALGAVVAAAAFSGLFSRMTRVLFGLLILSVILIICQVFFVTEGNTLFYVLPFAGIGRITDEGLRLSAIMALRMVITVSTIPLLMMTTRMSDLASTLTGNLKLPYSYVFMFLTAIQFIPAYLSEMQRIMKAQTARGYDSDTKNIFKKIPIIASLAVPLLVMAVRRVQTRAVSMEIRGFSRANRTNYRVIKPGPGDYAAVILTFVLIGAMVGNKFV</sequence>
<feature type="transmembrane region" description="Helical" evidence="6">
    <location>
        <begin position="107"/>
        <end position="129"/>
    </location>
</feature>
<keyword evidence="5 6" id="KW-0472">Membrane</keyword>
<feature type="transmembrane region" description="Helical" evidence="6">
    <location>
        <begin position="188"/>
        <end position="207"/>
    </location>
</feature>
<feature type="transmembrane region" description="Helical" evidence="6">
    <location>
        <begin position="18"/>
        <end position="35"/>
    </location>
</feature>
<evidence type="ECO:0000313" key="8">
    <source>
        <dbReference type="Proteomes" id="UP000007488"/>
    </source>
</evidence>
<dbReference type="RefSeq" id="WP_013626125.1">
    <property type="nucleotide sequence ID" value="NC_015172.1"/>
</dbReference>
<gene>
    <name evidence="7" type="ordered locus">Sgly_3085</name>
</gene>
<dbReference type="InterPro" id="IPR051611">
    <property type="entry name" value="ECF_transporter_component"/>
</dbReference>
<keyword evidence="3 6" id="KW-0812">Transmembrane</keyword>
<feature type="transmembrane region" description="Helical" evidence="6">
    <location>
        <begin position="42"/>
        <end position="60"/>
    </location>
</feature>
<evidence type="ECO:0000256" key="2">
    <source>
        <dbReference type="ARBA" id="ARBA00022475"/>
    </source>
</evidence>
<dbReference type="CDD" id="cd16914">
    <property type="entry name" value="EcfT"/>
    <property type="match status" value="1"/>
</dbReference>
<feature type="transmembrane region" description="Helical" evidence="6">
    <location>
        <begin position="149"/>
        <end position="167"/>
    </location>
</feature>
<dbReference type="Proteomes" id="UP000007488">
    <property type="component" value="Chromosome"/>
</dbReference>
<protein>
    <submittedName>
        <fullName evidence="7">Cobalt transport protein</fullName>
    </submittedName>
</protein>
<dbReference type="GO" id="GO:0005886">
    <property type="term" value="C:plasma membrane"/>
    <property type="evidence" value="ECO:0007669"/>
    <property type="project" value="UniProtKB-ARBA"/>
</dbReference>
<keyword evidence="4 6" id="KW-1133">Transmembrane helix</keyword>
<dbReference type="PANTHER" id="PTHR34857">
    <property type="entry name" value="SLL0384 PROTEIN"/>
    <property type="match status" value="1"/>
</dbReference>
<feature type="transmembrane region" description="Helical" evidence="6">
    <location>
        <begin position="240"/>
        <end position="258"/>
    </location>
</feature>
<dbReference type="HOGENOM" id="CLU_056469_2_0_9"/>
<name>F0T0Y2_SYNGF</name>
<dbReference type="InterPro" id="IPR003339">
    <property type="entry name" value="ABC/ECF_trnsptr_transmembrane"/>
</dbReference>
<comment type="subcellular location">
    <subcellularLocation>
        <location evidence="1">Membrane</location>
        <topology evidence="1">Multi-pass membrane protein</topology>
    </subcellularLocation>
</comment>
<dbReference type="STRING" id="645991.Sgly_3085"/>
<evidence type="ECO:0000313" key="7">
    <source>
        <dbReference type="EMBL" id="ADY57353.1"/>
    </source>
</evidence>
<keyword evidence="2" id="KW-1003">Cell membrane</keyword>
<dbReference type="Pfam" id="PF02361">
    <property type="entry name" value="CbiQ"/>
    <property type="match status" value="1"/>
</dbReference>
<dbReference type="KEGG" id="sgy:Sgly_3085"/>
<keyword evidence="8" id="KW-1185">Reference proteome</keyword>
<evidence type="ECO:0000256" key="1">
    <source>
        <dbReference type="ARBA" id="ARBA00004141"/>
    </source>
</evidence>
<dbReference type="PANTHER" id="PTHR34857:SF2">
    <property type="entry name" value="SLL0384 PROTEIN"/>
    <property type="match status" value="1"/>
</dbReference>
<dbReference type="AlphaFoldDB" id="F0T0Y2"/>
<proteinExistence type="predicted"/>